<dbReference type="Proteomes" id="UP001301140">
    <property type="component" value="Unassembled WGS sequence"/>
</dbReference>
<gene>
    <name evidence="2" type="ORF">PZ740_00040</name>
</gene>
<dbReference type="RefSeq" id="WP_327787174.1">
    <property type="nucleotide sequence ID" value="NZ_JARGEQ010000001.1"/>
</dbReference>
<dbReference type="AlphaFoldDB" id="A0AAP3UXE1"/>
<name>A0AAP3UXE1_9PROT</name>
<dbReference type="EMBL" id="JARGEQ010000001">
    <property type="protein sequence ID" value="MDF1584770.1"/>
    <property type="molecule type" value="Genomic_DNA"/>
</dbReference>
<reference evidence="2 3" key="1">
    <citation type="submission" date="2023-03" db="EMBL/GenBank/DDBJ databases">
        <title>YIM 152171 draft genome.</title>
        <authorList>
            <person name="Yang Z."/>
        </authorList>
    </citation>
    <scope>NUCLEOTIDE SEQUENCE [LARGE SCALE GENOMIC DNA]</scope>
    <source>
        <strain evidence="2 3">YIM 152171</strain>
    </source>
</reference>
<protein>
    <recommendedName>
        <fullName evidence="4">Glycine zipper family protein</fullName>
    </recommendedName>
</protein>
<sequence>MRRLAICGAVLMLAACTAQQRGYEPVVDVAASGRTQGEYRADLDQCQALAAQQNTAQVAATSTAVGAAAGAATGTLLGVFGGRPAHGLWRGAAVGGLGGLGYGAWQGWAGQNRLVSNCLRGRGYSVLS</sequence>
<evidence type="ECO:0008006" key="4">
    <source>
        <dbReference type="Google" id="ProtNLM"/>
    </source>
</evidence>
<proteinExistence type="predicted"/>
<comment type="caution">
    <text evidence="2">The sequence shown here is derived from an EMBL/GenBank/DDBJ whole genome shotgun (WGS) entry which is preliminary data.</text>
</comment>
<accession>A0AAP3UXE1</accession>
<evidence type="ECO:0000256" key="1">
    <source>
        <dbReference type="SAM" id="SignalP"/>
    </source>
</evidence>
<dbReference type="PROSITE" id="PS51257">
    <property type="entry name" value="PROKAR_LIPOPROTEIN"/>
    <property type="match status" value="1"/>
</dbReference>
<feature type="chain" id="PRO_5042931865" description="Glycine zipper family protein" evidence="1">
    <location>
        <begin position="21"/>
        <end position="128"/>
    </location>
</feature>
<evidence type="ECO:0000313" key="2">
    <source>
        <dbReference type="EMBL" id="MDF1584770.1"/>
    </source>
</evidence>
<organism evidence="2 3">
    <name type="scientific">Marinimicrococcus flavescens</name>
    <dbReference type="NCBI Taxonomy" id="3031815"/>
    <lineage>
        <taxon>Bacteria</taxon>
        <taxon>Pseudomonadati</taxon>
        <taxon>Pseudomonadota</taxon>
        <taxon>Alphaproteobacteria</taxon>
        <taxon>Geminicoccales</taxon>
        <taxon>Geminicoccaceae</taxon>
        <taxon>Marinimicrococcus</taxon>
    </lineage>
</organism>
<evidence type="ECO:0000313" key="3">
    <source>
        <dbReference type="Proteomes" id="UP001301140"/>
    </source>
</evidence>
<keyword evidence="1" id="KW-0732">Signal</keyword>
<feature type="signal peptide" evidence="1">
    <location>
        <begin position="1"/>
        <end position="20"/>
    </location>
</feature>
<keyword evidence="3" id="KW-1185">Reference proteome</keyword>